<dbReference type="AlphaFoldDB" id="L1LG76"/>
<evidence type="ECO:0000256" key="2">
    <source>
        <dbReference type="SAM" id="SignalP"/>
    </source>
</evidence>
<dbReference type="KEGG" id="beq:BEWA_044020"/>
<keyword evidence="4" id="KW-1185">Reference proteome</keyword>
<dbReference type="OrthoDB" id="360984at2759"/>
<reference evidence="3 4" key="1">
    <citation type="journal article" date="2012" name="BMC Genomics">
        <title>Comparative genomic analysis and phylogenetic position of Theileria equi.</title>
        <authorList>
            <person name="Kappmeyer L.S."/>
            <person name="Thiagarajan M."/>
            <person name="Herndon D.R."/>
            <person name="Ramsay J.D."/>
            <person name="Caler E."/>
            <person name="Djikeng A."/>
            <person name="Gillespie J.J."/>
            <person name="Lau A.O."/>
            <person name="Roalson E.H."/>
            <person name="Silva J.C."/>
            <person name="Silva M.G."/>
            <person name="Suarez C.E."/>
            <person name="Ueti M.W."/>
            <person name="Nene V.M."/>
            <person name="Mealey R.H."/>
            <person name="Knowles D.P."/>
            <person name="Brayton K.A."/>
        </authorList>
    </citation>
    <scope>NUCLEOTIDE SEQUENCE [LARGE SCALE GENOMIC DNA]</scope>
    <source>
        <strain evidence="3 4">WA</strain>
    </source>
</reference>
<sequence>MALRNYANMTCMLLYVLCLTIANASTLKKEASNGPWELKPEAEPAATAPVLGDYLSKKDFQNYNELSNLLDEESKSPGEMSASKSGGNAAVFDSKPALDATAEPTEDELSDHELPDLDLKDEGTAQPPKQQQNPQVPATHPHEEHVVHSEKHEQPSADHLPTPTHEEAQVHPNIDHFQHVDDHDHILGDFEKHVSFVPEHGVVRPHGLGSFEHVIHHVVQAQRLPLHQGHNGFPHDDKWHRDAVLSSLHVEHPDKVWNSPGKLNEKLRGFAATKSAGPTFGRGETNRICDTVCNAMGVCHQECFCSKDPGCLCTKEMRLLTSICDVLLQDPDIGSMCTNPDYNTNPEHYTDVISNAYPVVRHSLCSTRLHTVCK</sequence>
<protein>
    <submittedName>
        <fullName evidence="3">Signal peptide containing protein</fullName>
    </submittedName>
</protein>
<dbReference type="EMBL" id="ACOU01000002">
    <property type="protein sequence ID" value="EKX74361.1"/>
    <property type="molecule type" value="Genomic_DNA"/>
</dbReference>
<evidence type="ECO:0000313" key="3">
    <source>
        <dbReference type="EMBL" id="EKX74361.1"/>
    </source>
</evidence>
<feature type="signal peptide" evidence="2">
    <location>
        <begin position="1"/>
        <end position="24"/>
    </location>
</feature>
<dbReference type="eggNOG" id="ENOG502QXRZ">
    <property type="taxonomic scope" value="Eukaryota"/>
</dbReference>
<organism evidence="3 4">
    <name type="scientific">Theileria equi strain WA</name>
    <dbReference type="NCBI Taxonomy" id="1537102"/>
    <lineage>
        <taxon>Eukaryota</taxon>
        <taxon>Sar</taxon>
        <taxon>Alveolata</taxon>
        <taxon>Apicomplexa</taxon>
        <taxon>Aconoidasida</taxon>
        <taxon>Piroplasmida</taxon>
        <taxon>Theileriidae</taxon>
        <taxon>Theileria</taxon>
    </lineage>
</organism>
<proteinExistence type="predicted"/>
<dbReference type="RefSeq" id="XP_004833813.1">
    <property type="nucleotide sequence ID" value="XM_004833756.1"/>
</dbReference>
<keyword evidence="2" id="KW-0732">Signal</keyword>
<feature type="region of interest" description="Disordered" evidence="1">
    <location>
        <begin position="117"/>
        <end position="165"/>
    </location>
</feature>
<comment type="caution">
    <text evidence="3">The sequence shown here is derived from an EMBL/GenBank/DDBJ whole genome shotgun (WGS) entry which is preliminary data.</text>
</comment>
<feature type="chain" id="PRO_5003952637" evidence="2">
    <location>
        <begin position="25"/>
        <end position="374"/>
    </location>
</feature>
<dbReference type="Proteomes" id="UP000031512">
    <property type="component" value="Unassembled WGS sequence"/>
</dbReference>
<feature type="compositionally biased region" description="Low complexity" evidence="1">
    <location>
        <begin position="126"/>
        <end position="137"/>
    </location>
</feature>
<evidence type="ECO:0000256" key="1">
    <source>
        <dbReference type="SAM" id="MobiDB-lite"/>
    </source>
</evidence>
<name>L1LG76_THEEQ</name>
<dbReference type="VEuPathDB" id="PiroplasmaDB:BEWA_044020"/>
<accession>L1LG76</accession>
<feature type="region of interest" description="Disordered" evidence="1">
    <location>
        <begin position="70"/>
        <end position="92"/>
    </location>
</feature>
<gene>
    <name evidence="3" type="ORF">BEWA_044020</name>
</gene>
<dbReference type="GeneID" id="15807809"/>
<evidence type="ECO:0000313" key="4">
    <source>
        <dbReference type="Proteomes" id="UP000031512"/>
    </source>
</evidence>
<feature type="compositionally biased region" description="Basic and acidic residues" evidence="1">
    <location>
        <begin position="140"/>
        <end position="156"/>
    </location>
</feature>